<feature type="signal peptide" evidence="1">
    <location>
        <begin position="1"/>
        <end position="19"/>
    </location>
</feature>
<evidence type="ECO:0000313" key="2">
    <source>
        <dbReference type="Ensembl" id="ENSPTXP00000020214.1"/>
    </source>
</evidence>
<organism evidence="2 3">
    <name type="scientific">Pseudonaja textilis</name>
    <name type="common">Eastern brown snake</name>
    <dbReference type="NCBI Taxonomy" id="8673"/>
    <lineage>
        <taxon>Eukaryota</taxon>
        <taxon>Metazoa</taxon>
        <taxon>Chordata</taxon>
        <taxon>Craniata</taxon>
        <taxon>Vertebrata</taxon>
        <taxon>Euteleostomi</taxon>
        <taxon>Lepidosauria</taxon>
        <taxon>Squamata</taxon>
        <taxon>Bifurcata</taxon>
        <taxon>Unidentata</taxon>
        <taxon>Episquamata</taxon>
        <taxon>Toxicofera</taxon>
        <taxon>Serpentes</taxon>
        <taxon>Colubroidea</taxon>
        <taxon>Elapidae</taxon>
        <taxon>Hydrophiinae</taxon>
        <taxon>Pseudonaja</taxon>
    </lineage>
</organism>
<dbReference type="AlphaFoldDB" id="A0A670ZAG5"/>
<protein>
    <submittedName>
        <fullName evidence="2">Uncharacterized protein</fullName>
    </submittedName>
</protein>
<dbReference type="PANTHER" id="PTHR11407">
    <property type="entry name" value="LYSOZYME C"/>
    <property type="match status" value="1"/>
</dbReference>
<dbReference type="InterPro" id="IPR001916">
    <property type="entry name" value="Glyco_hydro_22"/>
</dbReference>
<dbReference type="PROSITE" id="PS51348">
    <property type="entry name" value="GLYCOSYL_HYDROL_F22_2"/>
    <property type="match status" value="1"/>
</dbReference>
<dbReference type="GO" id="GO:0003796">
    <property type="term" value="F:lysozyme activity"/>
    <property type="evidence" value="ECO:0007669"/>
    <property type="project" value="TreeGrafter"/>
</dbReference>
<accession>A0A670ZAG5</accession>
<dbReference type="Proteomes" id="UP000472273">
    <property type="component" value="Unplaced"/>
</dbReference>
<proteinExistence type="predicted"/>
<dbReference type="OMA" id="FEICELF"/>
<dbReference type="PANTHER" id="PTHR11407:SF69">
    <property type="entry name" value="LYSOZYME C, MILK ISOZYME"/>
    <property type="match status" value="1"/>
</dbReference>
<keyword evidence="1" id="KW-0732">Signal</keyword>
<evidence type="ECO:0000313" key="3">
    <source>
        <dbReference type="Proteomes" id="UP000472273"/>
    </source>
</evidence>
<reference evidence="2" key="1">
    <citation type="submission" date="2025-08" db="UniProtKB">
        <authorList>
            <consortium name="Ensembl"/>
        </authorList>
    </citation>
    <scope>IDENTIFICATION</scope>
</reference>
<dbReference type="SMART" id="SM00263">
    <property type="entry name" value="LYZ1"/>
    <property type="match status" value="1"/>
</dbReference>
<dbReference type="SUPFAM" id="SSF53955">
    <property type="entry name" value="Lysozyme-like"/>
    <property type="match status" value="1"/>
</dbReference>
<evidence type="ECO:0000256" key="1">
    <source>
        <dbReference type="SAM" id="SignalP"/>
    </source>
</evidence>
<feature type="chain" id="PRO_5025441518" evidence="1">
    <location>
        <begin position="20"/>
        <end position="125"/>
    </location>
</feature>
<dbReference type="Ensembl" id="ENSPTXT00000020831.1">
    <property type="protein sequence ID" value="ENSPTXP00000020214.1"/>
    <property type="gene ID" value="ENSPTXG00000013984.1"/>
</dbReference>
<dbReference type="Gene3D" id="1.10.530.10">
    <property type="match status" value="1"/>
</dbReference>
<name>A0A670ZAG5_PSETE</name>
<keyword evidence="3" id="KW-1185">Reference proteome</keyword>
<dbReference type="InterPro" id="IPR023346">
    <property type="entry name" value="Lysozyme-like_dom_sf"/>
</dbReference>
<dbReference type="GeneTree" id="ENSGT01040000241977"/>
<dbReference type="Pfam" id="PF00062">
    <property type="entry name" value="Lys"/>
    <property type="match status" value="1"/>
</dbReference>
<reference evidence="2" key="2">
    <citation type="submission" date="2025-09" db="UniProtKB">
        <authorList>
            <consortium name="Ensembl"/>
        </authorList>
    </citation>
    <scope>IDENTIFICATION</scope>
</reference>
<sequence length="125" mass="14891">TMKVIFFTLFCLLIARQKAKVFDVCDLYYILKFFQMDPFKGIYSEQFVCAADYSSRLDTLYYENIRGVPRYGIFQLSGLEWCDNGRHPTQNRCNISCDCDYIPLWLFPNCLCDTIMPQQQWWDSK</sequence>